<feature type="compositionally biased region" description="Basic and acidic residues" evidence="1">
    <location>
        <begin position="182"/>
        <end position="195"/>
    </location>
</feature>
<dbReference type="AlphaFoldDB" id="A0A178ZB19"/>
<name>A0A178ZB19_9EURO</name>
<dbReference type="STRING" id="1367422.A0A178ZB19"/>
<dbReference type="OrthoDB" id="6513042at2759"/>
<dbReference type="EMBL" id="LVYI01000008">
    <property type="protein sequence ID" value="OAP56970.1"/>
    <property type="molecule type" value="Genomic_DNA"/>
</dbReference>
<protein>
    <recommendedName>
        <fullName evidence="2">5'-3' DNA helicase ZGRF1-like N-terminal domain-containing protein</fullName>
    </recommendedName>
</protein>
<dbReference type="RefSeq" id="XP_018690337.1">
    <property type="nucleotide sequence ID" value="XM_018840590.1"/>
</dbReference>
<dbReference type="GO" id="GO:0006302">
    <property type="term" value="P:double-strand break repair"/>
    <property type="evidence" value="ECO:0007669"/>
    <property type="project" value="TreeGrafter"/>
</dbReference>
<dbReference type="GO" id="GO:0035861">
    <property type="term" value="C:site of double-strand break"/>
    <property type="evidence" value="ECO:0007669"/>
    <property type="project" value="TreeGrafter"/>
</dbReference>
<feature type="compositionally biased region" description="Basic and acidic residues" evidence="1">
    <location>
        <begin position="291"/>
        <end position="302"/>
    </location>
</feature>
<feature type="compositionally biased region" description="Pro residues" evidence="1">
    <location>
        <begin position="202"/>
        <end position="211"/>
    </location>
</feature>
<evidence type="ECO:0000313" key="3">
    <source>
        <dbReference type="EMBL" id="OAP56970.1"/>
    </source>
</evidence>
<dbReference type="GeneID" id="30013250"/>
<evidence type="ECO:0000256" key="1">
    <source>
        <dbReference type="SAM" id="MobiDB-lite"/>
    </source>
</evidence>
<feature type="region of interest" description="Disordered" evidence="1">
    <location>
        <begin position="103"/>
        <end position="333"/>
    </location>
</feature>
<gene>
    <name evidence="3" type="ORF">AYL99_09082</name>
</gene>
<dbReference type="InterPro" id="IPR018838">
    <property type="entry name" value="ZGRF1-like_N"/>
</dbReference>
<sequence>MTTLTSTHRGFASTSLTVAPTQNTAPVHEFRCLYTRDLHKKAKKWHDGSLRFRTFNRRVMVYDDAKNYIGDLHYRQEEEFAEGVEIQLDRGVMVEVGERLGETQTDLAPILERPRPERPPPPQLATTAMASRPLSTGFPQRPKSLLEVLGPSQGRLGRARIPTQSPFEQRWSSSRAGPVESPQKRQRLDSDKENQFDQGHPPVRPTRPRLPQPVQLSQTVPPTPRRAGSPVEFEQAVELSSDDESTQPPTKATRPGTGVVCNQRRRTVAEQLPVPEQPPHARPWPLPRVNARKEKASREMQKKAKAPGNPKTSTNEEPSKSRISRLLIGQPRPRPKLTCVLPFVKNPSRPQTLQSPCRHSSQGHISSPLEEYVSMSARQDVQANVDDCVESIQPTCSGQSSTHGPVQEEDGSCSPLFIPEEHPKEVSPSPPPLPTQEEFPFPGSDNRELSESPAKSSVAACLQAEQVAIPTPQLDIDTRASASKECPGPQPPLVVHQHPPSQRDLLPGPPNGSDGRQLRRVFSENDVVEDDGFTLIPEPAPPHLRSPLKVLDNVPVRKSPSKLQRCASDTSTLDADNHHMEELTEDGTKGPTGPWTEDEAFLLFDWWPADMEKPVYWKDTTANVLPRVLPVTAADVRAGITTARQYLFLRNEVDVL</sequence>
<evidence type="ECO:0000259" key="2">
    <source>
        <dbReference type="Pfam" id="PF10382"/>
    </source>
</evidence>
<accession>A0A178ZB19</accession>
<dbReference type="Pfam" id="PF10382">
    <property type="entry name" value="ZGRF1-like_N"/>
    <property type="match status" value="1"/>
</dbReference>
<organism evidence="3 4">
    <name type="scientific">Fonsecaea erecta</name>
    <dbReference type="NCBI Taxonomy" id="1367422"/>
    <lineage>
        <taxon>Eukaryota</taxon>
        <taxon>Fungi</taxon>
        <taxon>Dikarya</taxon>
        <taxon>Ascomycota</taxon>
        <taxon>Pezizomycotina</taxon>
        <taxon>Eurotiomycetes</taxon>
        <taxon>Chaetothyriomycetidae</taxon>
        <taxon>Chaetothyriales</taxon>
        <taxon>Herpotrichiellaceae</taxon>
        <taxon>Fonsecaea</taxon>
    </lineage>
</organism>
<evidence type="ECO:0000313" key="4">
    <source>
        <dbReference type="Proteomes" id="UP000078343"/>
    </source>
</evidence>
<feature type="region of interest" description="Disordered" evidence="1">
    <location>
        <begin position="568"/>
        <end position="594"/>
    </location>
</feature>
<dbReference type="Proteomes" id="UP000078343">
    <property type="component" value="Unassembled WGS sequence"/>
</dbReference>
<feature type="compositionally biased region" description="Basic and acidic residues" evidence="1">
    <location>
        <begin position="575"/>
        <end position="588"/>
    </location>
</feature>
<keyword evidence="4" id="KW-1185">Reference proteome</keyword>
<feature type="domain" description="5'-3' DNA helicase ZGRF1-like N-terminal" evidence="2">
    <location>
        <begin position="27"/>
        <end position="107"/>
    </location>
</feature>
<feature type="compositionally biased region" description="Polar residues" evidence="1">
    <location>
        <begin position="162"/>
        <end position="175"/>
    </location>
</feature>
<feature type="region of interest" description="Disordered" evidence="1">
    <location>
        <begin position="481"/>
        <end position="517"/>
    </location>
</feature>
<comment type="caution">
    <text evidence="3">The sequence shown here is derived from an EMBL/GenBank/DDBJ whole genome shotgun (WGS) entry which is preliminary data.</text>
</comment>
<feature type="compositionally biased region" description="Pro residues" evidence="1">
    <location>
        <begin position="275"/>
        <end position="286"/>
    </location>
</feature>
<dbReference type="GO" id="GO:0005634">
    <property type="term" value="C:nucleus"/>
    <property type="evidence" value="ECO:0007669"/>
    <property type="project" value="TreeGrafter"/>
</dbReference>
<reference evidence="3 4" key="1">
    <citation type="submission" date="2016-04" db="EMBL/GenBank/DDBJ databases">
        <title>Draft genome of Fonsecaea erecta CBS 125763.</title>
        <authorList>
            <person name="Weiss V.A."/>
            <person name="Vicente V.A."/>
            <person name="Raittz R.T."/>
            <person name="Moreno L.F."/>
            <person name="De Souza E.M."/>
            <person name="Pedrosa F.O."/>
            <person name="Steffens M.B."/>
            <person name="Faoro H."/>
            <person name="Tadra-Sfeir M.Z."/>
            <person name="Najafzadeh M.J."/>
            <person name="Felipe M.S."/>
            <person name="Teixeira M."/>
            <person name="Sun J."/>
            <person name="Xi L."/>
            <person name="Gomes R."/>
            <person name="De Azevedo C.M."/>
            <person name="Salgado C.G."/>
            <person name="Da Silva M.B."/>
            <person name="Nascimento M.F."/>
            <person name="Queiroz-Telles F."/>
            <person name="Attili D.S."/>
            <person name="Gorbushina A."/>
        </authorList>
    </citation>
    <scope>NUCLEOTIDE SEQUENCE [LARGE SCALE GENOMIC DNA]</scope>
    <source>
        <strain evidence="3 4">CBS 125763</strain>
    </source>
</reference>
<feature type="region of interest" description="Disordered" evidence="1">
    <location>
        <begin position="392"/>
        <end position="457"/>
    </location>
</feature>
<feature type="compositionally biased region" description="Polar residues" evidence="1">
    <location>
        <begin position="124"/>
        <end position="138"/>
    </location>
</feature>
<dbReference type="InterPro" id="IPR052800">
    <property type="entry name" value="DNA_Repair_Helicase_ZGRF1"/>
</dbReference>
<proteinExistence type="predicted"/>
<dbReference type="PANTHER" id="PTHR28535">
    <property type="entry name" value="ZINC FINGER GRF-TYPE CONTAINING 1"/>
    <property type="match status" value="1"/>
</dbReference>
<feature type="compositionally biased region" description="Polar residues" evidence="1">
    <location>
        <begin position="392"/>
        <end position="404"/>
    </location>
</feature>
<dbReference type="PANTHER" id="PTHR28535:SF1">
    <property type="entry name" value="PROTEIN ZGRF1"/>
    <property type="match status" value="1"/>
</dbReference>